<gene>
    <name evidence="1" type="ORF">ACFSOY_17350</name>
</gene>
<dbReference type="Proteomes" id="UP001597343">
    <property type="component" value="Unassembled WGS sequence"/>
</dbReference>
<evidence type="ECO:0000313" key="2">
    <source>
        <dbReference type="Proteomes" id="UP001597343"/>
    </source>
</evidence>
<evidence type="ECO:0000313" key="1">
    <source>
        <dbReference type="EMBL" id="MFD2171731.1"/>
    </source>
</evidence>
<reference evidence="2" key="1">
    <citation type="journal article" date="2019" name="Int. J. Syst. Evol. Microbiol.">
        <title>The Global Catalogue of Microorganisms (GCM) 10K type strain sequencing project: providing services to taxonomists for standard genome sequencing and annotation.</title>
        <authorList>
            <consortium name="The Broad Institute Genomics Platform"/>
            <consortium name="The Broad Institute Genome Sequencing Center for Infectious Disease"/>
            <person name="Wu L."/>
            <person name="Ma J."/>
        </authorList>
    </citation>
    <scope>NUCLEOTIDE SEQUENCE [LARGE SCALE GENOMIC DNA]</scope>
    <source>
        <strain evidence="2">CGMCC 1.13574</strain>
    </source>
</reference>
<protein>
    <submittedName>
        <fullName evidence="1">Uncharacterized protein</fullName>
    </submittedName>
</protein>
<accession>A0ABW5A2H7</accession>
<sequence length="90" mass="10054">MEHLTPNSGNLAQSVDAFCQYIWDQYEENSSILPCEVTLNTIGTGIFAKVDEDGLFFEANGEEFDLEEFFMENNLQSDTLGIAPHSQAQS</sequence>
<dbReference type="EMBL" id="JBHUIO010000011">
    <property type="protein sequence ID" value="MFD2171731.1"/>
    <property type="molecule type" value="Genomic_DNA"/>
</dbReference>
<comment type="caution">
    <text evidence="1">The sequence shown here is derived from an EMBL/GenBank/DDBJ whole genome shotgun (WGS) entry which is preliminary data.</text>
</comment>
<keyword evidence="2" id="KW-1185">Reference proteome</keyword>
<proteinExistence type="predicted"/>
<organism evidence="1 2">
    <name type="scientific">Tumebacillus lipolyticus</name>
    <dbReference type="NCBI Taxonomy" id="1280370"/>
    <lineage>
        <taxon>Bacteria</taxon>
        <taxon>Bacillati</taxon>
        <taxon>Bacillota</taxon>
        <taxon>Bacilli</taxon>
        <taxon>Bacillales</taxon>
        <taxon>Alicyclobacillaceae</taxon>
        <taxon>Tumebacillus</taxon>
    </lineage>
</organism>
<name>A0ABW5A2H7_9BACL</name>
<dbReference type="RefSeq" id="WP_386048784.1">
    <property type="nucleotide sequence ID" value="NZ_JBHUIO010000011.1"/>
</dbReference>